<dbReference type="GeneID" id="3565653"/>
<dbReference type="AlphaFoldDB" id="G5EDK2"/>
<feature type="region of interest" description="Disordered" evidence="1">
    <location>
        <begin position="31"/>
        <end position="176"/>
    </location>
</feature>
<feature type="compositionally biased region" description="Basic and acidic residues" evidence="1">
    <location>
        <begin position="120"/>
        <end position="132"/>
    </location>
</feature>
<dbReference type="HOGENOM" id="CLU_1526539_0_0_1"/>
<dbReference type="RefSeq" id="NP_001021392.1">
    <property type="nucleotide sequence ID" value="NM_001026221.4"/>
</dbReference>
<dbReference type="eggNOG" id="ENOG502TJ4F">
    <property type="taxonomic scope" value="Eukaryota"/>
</dbReference>
<dbReference type="Proteomes" id="UP000001940">
    <property type="component" value="Chromosome I"/>
</dbReference>
<proteinExistence type="predicted"/>
<dbReference type="EMBL" id="BX284601">
    <property type="protein sequence ID" value="CAI79162.1"/>
    <property type="molecule type" value="Genomic_DNA"/>
</dbReference>
<dbReference type="AGR" id="WB:WBGene00044243"/>
<evidence type="ECO:0000313" key="2">
    <source>
        <dbReference type="EMBL" id="CAI79162.1"/>
    </source>
</evidence>
<dbReference type="SMR" id="G5EDK2"/>
<dbReference type="Bgee" id="WBGene00044243">
    <property type="expression patterns" value="Expressed in larva and 2 other cell types or tissues"/>
</dbReference>
<name>G5EDK2_CAEEL</name>
<feature type="compositionally biased region" description="Basic residues" evidence="1">
    <location>
        <begin position="35"/>
        <end position="45"/>
    </location>
</feature>
<accession>G5EDK2</accession>
<reference evidence="2 3" key="1">
    <citation type="journal article" date="1998" name="Science">
        <title>Genome sequence of the nematode C. elegans: a platform for investigating biology.</title>
        <authorList>
            <consortium name="The C. elegans sequencing consortium"/>
            <person name="Sulson J.E."/>
            <person name="Waterston R."/>
        </authorList>
    </citation>
    <scope>NUCLEOTIDE SEQUENCE [LARGE SCALE GENOMIC DNA]</scope>
    <source>
        <strain evidence="2 3">Bristol N2</strain>
    </source>
</reference>
<dbReference type="OMA" id="INAPCHS"/>
<protein>
    <submittedName>
        <fullName evidence="2">Uncharacterized protein</fullName>
    </submittedName>
</protein>
<evidence type="ECO:0000313" key="4">
    <source>
        <dbReference type="WormBase" id="F16C3.4"/>
    </source>
</evidence>
<sequence length="176" mass="20083">MFSNFIFSFFIALFVSSLLFLCGKSRITSRYDKKSRSKKQSKKRSNSFSKKFNKPKVVGCQPTREDEGIEPETRTKTNTASDENVQKDPSLKKRGSSRSLKQPPKVLAPPLCLTKQCNSETKKMRVVRERSPPKTSSTDESDKESFDTSNRVAKKKKEYLPPLDTTQTEEDDDIKS</sequence>
<keyword evidence="3" id="KW-1185">Reference proteome</keyword>
<gene>
    <name evidence="2" type="ORF">CELE_F16C3.4</name>
    <name evidence="2 4" type="ORF">F16C3.4</name>
</gene>
<dbReference type="OrthoDB" id="10589860at2759"/>
<feature type="compositionally biased region" description="Basic and acidic residues" evidence="1">
    <location>
        <begin position="63"/>
        <end position="75"/>
    </location>
</feature>
<dbReference type="PaxDb" id="6239-F16C3.4"/>
<dbReference type="KEGG" id="cel:CELE_F16C3.4"/>
<organism evidence="2 3">
    <name type="scientific">Caenorhabditis elegans</name>
    <dbReference type="NCBI Taxonomy" id="6239"/>
    <lineage>
        <taxon>Eukaryota</taxon>
        <taxon>Metazoa</taxon>
        <taxon>Ecdysozoa</taxon>
        <taxon>Nematoda</taxon>
        <taxon>Chromadorea</taxon>
        <taxon>Rhabditida</taxon>
        <taxon>Rhabditina</taxon>
        <taxon>Rhabditomorpha</taxon>
        <taxon>Rhabditoidea</taxon>
        <taxon>Rhabditidae</taxon>
        <taxon>Peloderinae</taxon>
        <taxon>Caenorhabditis</taxon>
    </lineage>
</organism>
<dbReference type="FunCoup" id="G5EDK2">
    <property type="interactions" value="171"/>
</dbReference>
<evidence type="ECO:0000313" key="3">
    <source>
        <dbReference type="Proteomes" id="UP000001940"/>
    </source>
</evidence>
<dbReference type="CTD" id="3565653"/>
<dbReference type="InParanoid" id="G5EDK2"/>
<dbReference type="WormBase" id="F16C3.4">
    <property type="protein sequence ID" value="CE38324"/>
    <property type="gene ID" value="WBGene00044243"/>
</dbReference>
<feature type="compositionally biased region" description="Acidic residues" evidence="1">
    <location>
        <begin position="167"/>
        <end position="176"/>
    </location>
</feature>
<evidence type="ECO:0000256" key="1">
    <source>
        <dbReference type="SAM" id="MobiDB-lite"/>
    </source>
</evidence>